<accession>A0A2M8LCD2</accession>
<comment type="caution">
    <text evidence="1">The sequence shown here is derived from an EMBL/GenBank/DDBJ whole genome shotgun (WGS) entry which is preliminary data.</text>
</comment>
<dbReference type="Proteomes" id="UP000228700">
    <property type="component" value="Unassembled WGS sequence"/>
</dbReference>
<dbReference type="EMBL" id="PFEQ01000009">
    <property type="protein sequence ID" value="PJE74269.1"/>
    <property type="molecule type" value="Genomic_DNA"/>
</dbReference>
<proteinExistence type="predicted"/>
<name>A0A2M8LCD2_9BACT</name>
<gene>
    <name evidence="1" type="ORF">COV01_02110</name>
</gene>
<protein>
    <submittedName>
        <fullName evidence="1">Uncharacterized protein</fullName>
    </submittedName>
</protein>
<evidence type="ECO:0000313" key="2">
    <source>
        <dbReference type="Proteomes" id="UP000228700"/>
    </source>
</evidence>
<evidence type="ECO:0000313" key="1">
    <source>
        <dbReference type="EMBL" id="PJE74269.1"/>
    </source>
</evidence>
<dbReference type="AlphaFoldDB" id="A0A2M8LCD2"/>
<reference evidence="2" key="1">
    <citation type="submission" date="2017-09" db="EMBL/GenBank/DDBJ databases">
        <title>Depth-based differentiation of microbial function through sediment-hosted aquifers and enrichment of novel symbionts in the deep terrestrial subsurface.</title>
        <authorList>
            <person name="Probst A.J."/>
            <person name="Ladd B."/>
            <person name="Jarett J.K."/>
            <person name="Geller-Mcgrath D.E."/>
            <person name="Sieber C.M.K."/>
            <person name="Emerson J.B."/>
            <person name="Anantharaman K."/>
            <person name="Thomas B.C."/>
            <person name="Malmstrom R."/>
            <person name="Stieglmeier M."/>
            <person name="Klingl A."/>
            <person name="Woyke T."/>
            <person name="Ryan C.M."/>
            <person name="Banfield J.F."/>
        </authorList>
    </citation>
    <scope>NUCLEOTIDE SEQUENCE [LARGE SCALE GENOMIC DNA]</scope>
</reference>
<organism evidence="1 2">
    <name type="scientific">Candidatus Taylorbacteria bacterium CG10_big_fil_rev_8_21_14_0_10_41_48</name>
    <dbReference type="NCBI Taxonomy" id="1975024"/>
    <lineage>
        <taxon>Bacteria</taxon>
        <taxon>Candidatus Tayloriibacteriota</taxon>
    </lineage>
</organism>
<sequence length="94" mass="11152">MPKTPVITTEEKRNKIKKLKGYISRVVQKTLSLREYKKIVDTNYDKAWKDRNSKKIQIYSVLLKRIVNKLSSRNAFITELENRCSQVQQELNHS</sequence>